<feature type="transmembrane region" description="Helical" evidence="7">
    <location>
        <begin position="294"/>
        <end position="313"/>
    </location>
</feature>
<evidence type="ECO:0000256" key="2">
    <source>
        <dbReference type="ARBA" id="ARBA00009310"/>
    </source>
</evidence>
<dbReference type="PANTHER" id="PTHR21347:SF0">
    <property type="entry name" value="LIPID SCRAMBLASE CLPTM1L"/>
    <property type="match status" value="1"/>
</dbReference>
<evidence type="ECO:0000313" key="8">
    <source>
        <dbReference type="EMBL" id="CCC51193.1"/>
    </source>
</evidence>
<organism evidence="8">
    <name type="scientific">Trypanosoma vivax (strain Y486)</name>
    <dbReference type="NCBI Taxonomy" id="1055687"/>
    <lineage>
        <taxon>Eukaryota</taxon>
        <taxon>Discoba</taxon>
        <taxon>Euglenozoa</taxon>
        <taxon>Kinetoplastea</taxon>
        <taxon>Metakinetoplastina</taxon>
        <taxon>Trypanosomatida</taxon>
        <taxon>Trypanosomatidae</taxon>
        <taxon>Trypanosoma</taxon>
        <taxon>Duttonella</taxon>
    </lineage>
</organism>
<dbReference type="GO" id="GO:0012505">
    <property type="term" value="C:endomembrane system"/>
    <property type="evidence" value="ECO:0007669"/>
    <property type="project" value="TreeGrafter"/>
</dbReference>
<sequence length="583" mass="68208">MTRPEESTVEVQPSQPRPLWRKVLKFTLIFATLSYVLDGGSTFDSIKEIFEDLRHPNGNIAREKESQHIYHSWRGDEFEVMINSVEKSVPLNDSFRNMVLGDTEEKSSSHLIDMRACVEKNCTPTLIIKMRVRKVEYVQKFPMVRFLPPRRPRRTRNLLSLEGESSVNDSADDSSSTAWKAYFQPKLTLSPVTDFIAPSPQIRYLYHVDRKTEKVIPLLYVNNFWVLRDHLIELNETTVVSPLNFTITISPIRMWRLSYLVDFDQAFISNMEMGIMRIEDVEELKRIFLETNPYFLALTFTVSFLHMFFEYLAMSNDVQFWRRRKNFTGLSLRTIVMNCYSKTIIFLYLWDNDETSLTVLIPTGIAVLIEFWKLTRTASVVRSSGGRWSLRFDDGYDKRTRKHDDVAVRYLMYLMVPILVGYTLYSALFNTHSGWYSFLISTQVRFIYLFGFAMMTPQIFINYKMKSVAQLPWRTFVYRALNTVVDDLFAFVVKMPWLHRLACFRDDIVFVILLYQRWIYPVDIQREADSDEEDDADEKSENSTGNEANTDKQNVCKVENMAADAAAKSKELEGDPTETKKTQ</sequence>
<feature type="region of interest" description="Disordered" evidence="6">
    <location>
        <begin position="529"/>
        <end position="556"/>
    </location>
</feature>
<dbReference type="OMA" id="KWRIAGY"/>
<keyword evidence="5 7" id="KW-0472">Membrane</keyword>
<evidence type="ECO:0000256" key="4">
    <source>
        <dbReference type="ARBA" id="ARBA00022989"/>
    </source>
</evidence>
<evidence type="ECO:0000256" key="3">
    <source>
        <dbReference type="ARBA" id="ARBA00022692"/>
    </source>
</evidence>
<protein>
    <recommendedName>
        <fullName evidence="9">Cleft lip and palate transmembrane protein 1-like protein</fullName>
    </recommendedName>
</protein>
<proteinExistence type="inferred from homology"/>
<dbReference type="Pfam" id="PF05602">
    <property type="entry name" value="CLPTM1"/>
    <property type="match status" value="1"/>
</dbReference>
<feature type="compositionally biased region" description="Polar residues" evidence="6">
    <location>
        <begin position="542"/>
        <end position="553"/>
    </location>
</feature>
<feature type="transmembrane region" description="Helical" evidence="7">
    <location>
        <begin position="435"/>
        <end position="456"/>
    </location>
</feature>
<name>G0U5P2_TRYVY</name>
<evidence type="ECO:0000256" key="7">
    <source>
        <dbReference type="SAM" id="Phobius"/>
    </source>
</evidence>
<comment type="subcellular location">
    <subcellularLocation>
        <location evidence="1">Membrane</location>
        <topology evidence="1">Multi-pass membrane protein</topology>
    </subcellularLocation>
</comment>
<keyword evidence="3 7" id="KW-0812">Transmembrane</keyword>
<evidence type="ECO:0008006" key="9">
    <source>
        <dbReference type="Google" id="ProtNLM"/>
    </source>
</evidence>
<dbReference type="VEuPathDB" id="TriTrypDB:TvY486_1002460"/>
<dbReference type="InterPro" id="IPR008429">
    <property type="entry name" value="CLPTM1"/>
</dbReference>
<dbReference type="PANTHER" id="PTHR21347">
    <property type="entry name" value="CLEFT LIP AND PALATE ASSOCIATED TRANSMEMBRANE PROTEIN-RELATED"/>
    <property type="match status" value="1"/>
</dbReference>
<feature type="compositionally biased region" description="Basic and acidic residues" evidence="6">
    <location>
        <begin position="567"/>
        <end position="583"/>
    </location>
</feature>
<feature type="transmembrane region" description="Helical" evidence="7">
    <location>
        <begin position="410"/>
        <end position="429"/>
    </location>
</feature>
<keyword evidence="4 7" id="KW-1133">Transmembrane helix</keyword>
<dbReference type="EMBL" id="HE573026">
    <property type="protein sequence ID" value="CCC51193.1"/>
    <property type="molecule type" value="Genomic_DNA"/>
</dbReference>
<feature type="region of interest" description="Disordered" evidence="6">
    <location>
        <begin position="564"/>
        <end position="583"/>
    </location>
</feature>
<dbReference type="AlphaFoldDB" id="G0U5P2"/>
<evidence type="ECO:0000256" key="5">
    <source>
        <dbReference type="ARBA" id="ARBA00023136"/>
    </source>
</evidence>
<feature type="compositionally biased region" description="Acidic residues" evidence="6">
    <location>
        <begin position="529"/>
        <end position="538"/>
    </location>
</feature>
<feature type="transmembrane region" description="Helical" evidence="7">
    <location>
        <begin position="356"/>
        <end position="374"/>
    </location>
</feature>
<feature type="transmembrane region" description="Helical" evidence="7">
    <location>
        <begin position="334"/>
        <end position="350"/>
    </location>
</feature>
<reference evidence="8" key="1">
    <citation type="journal article" date="2012" name="Proc. Natl. Acad. Sci. U.S.A.">
        <title>Antigenic diversity is generated by distinct evolutionary mechanisms in African trypanosome species.</title>
        <authorList>
            <person name="Jackson A.P."/>
            <person name="Berry A."/>
            <person name="Aslett M."/>
            <person name="Allison H.C."/>
            <person name="Burton P."/>
            <person name="Vavrova-Anderson J."/>
            <person name="Brown R."/>
            <person name="Browne H."/>
            <person name="Corton N."/>
            <person name="Hauser H."/>
            <person name="Gamble J."/>
            <person name="Gilderthorp R."/>
            <person name="Marcello L."/>
            <person name="McQuillan J."/>
            <person name="Otto T.D."/>
            <person name="Quail M.A."/>
            <person name="Sanders M.J."/>
            <person name="van Tonder A."/>
            <person name="Ginger M.L."/>
            <person name="Field M.C."/>
            <person name="Barry J.D."/>
            <person name="Hertz-Fowler C."/>
            <person name="Berriman M."/>
        </authorList>
    </citation>
    <scope>NUCLEOTIDE SEQUENCE</scope>
    <source>
        <strain evidence="8">Y486</strain>
    </source>
</reference>
<accession>G0U5P2</accession>
<gene>
    <name evidence="8" type="ORF">TVY486_1002460</name>
</gene>
<evidence type="ECO:0000256" key="1">
    <source>
        <dbReference type="ARBA" id="ARBA00004141"/>
    </source>
</evidence>
<comment type="similarity">
    <text evidence="2">Belongs to the CLPTM1 family.</text>
</comment>
<dbReference type="GO" id="GO:0016020">
    <property type="term" value="C:membrane"/>
    <property type="evidence" value="ECO:0007669"/>
    <property type="project" value="UniProtKB-SubCell"/>
</dbReference>
<evidence type="ECO:0000256" key="6">
    <source>
        <dbReference type="SAM" id="MobiDB-lite"/>
    </source>
</evidence>